<evidence type="ECO:0000259" key="5">
    <source>
        <dbReference type="PROSITE" id="PS51007"/>
    </source>
</evidence>
<evidence type="ECO:0000256" key="3">
    <source>
        <dbReference type="ARBA" id="ARBA00023004"/>
    </source>
</evidence>
<evidence type="ECO:0000256" key="1">
    <source>
        <dbReference type="ARBA" id="ARBA00022617"/>
    </source>
</evidence>
<dbReference type="InterPro" id="IPR009056">
    <property type="entry name" value="Cyt_c-like_dom"/>
</dbReference>
<name>A0ABZ2L9R4_9BACT</name>
<gene>
    <name evidence="6" type="ORF">LVJ94_03520</name>
</gene>
<sequence length="338" mass="36546">MRPSRWYYSFAVLATLPGSLVGGCSGDDASEPTKDASAELVARGKYFVEALGGCTECHTPRDTHGQPRADRYLAGVDCFIGVDNPNAAPGGPPGCLSSRNLTNHPTGLKNRTREQIRNMFLNGVRPNGEFLNGAMPYWVYHNITSDDADAIVAYLRTVPGVDHVSKPNQYPWTSVPSARPPVDMGTVYAPSRNDNPDFDSQMRGRYIAAAAAGCIECHTPETGTPPEPERSKWFAGGRVFARDAFRLPPTFPENIYSANLTSHPTGLAEYSAEQIARVIKSGQDRHGNGVCPPMPVGPIGHYVNMTDGDAMAVAKYLKVLPPIDHARPDDCIGPKPLP</sequence>
<evidence type="ECO:0000256" key="4">
    <source>
        <dbReference type="PROSITE-ProRule" id="PRU00433"/>
    </source>
</evidence>
<dbReference type="Proteomes" id="UP001374803">
    <property type="component" value="Chromosome"/>
</dbReference>
<feature type="domain" description="Cytochrome c" evidence="5">
    <location>
        <begin position="199"/>
        <end position="321"/>
    </location>
</feature>
<keyword evidence="3 4" id="KW-0408">Iron</keyword>
<dbReference type="InterPro" id="IPR036909">
    <property type="entry name" value="Cyt_c-like_dom_sf"/>
</dbReference>
<dbReference type="RefSeq" id="WP_394835960.1">
    <property type="nucleotide sequence ID" value="NZ_CP089929.1"/>
</dbReference>
<keyword evidence="7" id="KW-1185">Reference proteome</keyword>
<evidence type="ECO:0000313" key="6">
    <source>
        <dbReference type="EMBL" id="WXB06314.1"/>
    </source>
</evidence>
<evidence type="ECO:0000256" key="2">
    <source>
        <dbReference type="ARBA" id="ARBA00022723"/>
    </source>
</evidence>
<reference evidence="6" key="1">
    <citation type="submission" date="2021-12" db="EMBL/GenBank/DDBJ databases">
        <title>Discovery of the Pendulisporaceae a myxobacterial family with distinct sporulation behavior and unique specialized metabolism.</title>
        <authorList>
            <person name="Garcia R."/>
            <person name="Popoff A."/>
            <person name="Bader C.D."/>
            <person name="Loehr J."/>
            <person name="Walesch S."/>
            <person name="Walt C."/>
            <person name="Boldt J."/>
            <person name="Bunk B."/>
            <person name="Haeckl F.J.F.P.J."/>
            <person name="Gunesch A.P."/>
            <person name="Birkelbach J."/>
            <person name="Nuebel U."/>
            <person name="Pietschmann T."/>
            <person name="Bach T."/>
            <person name="Mueller R."/>
        </authorList>
    </citation>
    <scope>NUCLEOTIDE SEQUENCE</scope>
    <source>
        <strain evidence="6">MSr11367</strain>
    </source>
</reference>
<evidence type="ECO:0000313" key="7">
    <source>
        <dbReference type="Proteomes" id="UP001374803"/>
    </source>
</evidence>
<dbReference type="SUPFAM" id="SSF46626">
    <property type="entry name" value="Cytochrome c"/>
    <property type="match status" value="2"/>
</dbReference>
<dbReference type="PROSITE" id="PS51257">
    <property type="entry name" value="PROKAR_LIPOPROTEIN"/>
    <property type="match status" value="1"/>
</dbReference>
<proteinExistence type="predicted"/>
<feature type="domain" description="Cytochrome c" evidence="5">
    <location>
        <begin position="39"/>
        <end position="159"/>
    </location>
</feature>
<accession>A0ABZ2L9R4</accession>
<dbReference type="PANTHER" id="PTHR35008:SF8">
    <property type="entry name" value="ALCOHOL DEHYDROGENASE CYTOCHROME C SUBUNIT"/>
    <property type="match status" value="1"/>
</dbReference>
<dbReference type="Gene3D" id="1.10.760.10">
    <property type="entry name" value="Cytochrome c-like domain"/>
    <property type="match status" value="1"/>
</dbReference>
<organism evidence="6 7">
    <name type="scientific">Pendulispora rubella</name>
    <dbReference type="NCBI Taxonomy" id="2741070"/>
    <lineage>
        <taxon>Bacteria</taxon>
        <taxon>Pseudomonadati</taxon>
        <taxon>Myxococcota</taxon>
        <taxon>Myxococcia</taxon>
        <taxon>Myxococcales</taxon>
        <taxon>Sorangiineae</taxon>
        <taxon>Pendulisporaceae</taxon>
        <taxon>Pendulispora</taxon>
    </lineage>
</organism>
<keyword evidence="1 4" id="KW-0349">Heme</keyword>
<dbReference type="PANTHER" id="PTHR35008">
    <property type="entry name" value="BLL4482 PROTEIN-RELATED"/>
    <property type="match status" value="1"/>
</dbReference>
<protein>
    <submittedName>
        <fullName evidence="6">C-type cytochrome</fullName>
    </submittedName>
</protein>
<dbReference type="PROSITE" id="PS51007">
    <property type="entry name" value="CYTC"/>
    <property type="match status" value="2"/>
</dbReference>
<dbReference type="EMBL" id="CP089983">
    <property type="protein sequence ID" value="WXB06314.1"/>
    <property type="molecule type" value="Genomic_DNA"/>
</dbReference>
<dbReference type="InterPro" id="IPR051459">
    <property type="entry name" value="Cytochrome_c-type_DH"/>
</dbReference>
<keyword evidence="2 4" id="KW-0479">Metal-binding</keyword>